<dbReference type="Proteomes" id="UP000607653">
    <property type="component" value="Unassembled WGS sequence"/>
</dbReference>
<name>A0A822YEF6_NELNU</name>
<dbReference type="AlphaFoldDB" id="A0A822YEF6"/>
<organism evidence="1 2">
    <name type="scientific">Nelumbo nucifera</name>
    <name type="common">Sacred lotus</name>
    <dbReference type="NCBI Taxonomy" id="4432"/>
    <lineage>
        <taxon>Eukaryota</taxon>
        <taxon>Viridiplantae</taxon>
        <taxon>Streptophyta</taxon>
        <taxon>Embryophyta</taxon>
        <taxon>Tracheophyta</taxon>
        <taxon>Spermatophyta</taxon>
        <taxon>Magnoliopsida</taxon>
        <taxon>Proteales</taxon>
        <taxon>Nelumbonaceae</taxon>
        <taxon>Nelumbo</taxon>
    </lineage>
</organism>
<evidence type="ECO:0000313" key="1">
    <source>
        <dbReference type="EMBL" id="DAD32554.1"/>
    </source>
</evidence>
<proteinExistence type="predicted"/>
<gene>
    <name evidence="1" type="ORF">HUJ06_011405</name>
</gene>
<comment type="caution">
    <text evidence="1">The sequence shown here is derived from an EMBL/GenBank/DDBJ whole genome shotgun (WGS) entry which is preliminary data.</text>
</comment>
<sequence>MIRQVNERQICGSSYLGLIRRPLSRSTRLVEPTEEARIQVTGRRKKIHRLTVAELTTNKGRYHLEMNSSEKKGGEEENKERLNERWNGLRRAQIGPCNWPQQKARRC</sequence>
<keyword evidence="2" id="KW-1185">Reference proteome</keyword>
<accession>A0A822YEF6</accession>
<dbReference type="EMBL" id="DUZY01000003">
    <property type="protein sequence ID" value="DAD32554.1"/>
    <property type="molecule type" value="Genomic_DNA"/>
</dbReference>
<reference evidence="1 2" key="1">
    <citation type="journal article" date="2020" name="Mol. Biol. Evol.">
        <title>Distinct Expression and Methylation Patterns for Genes with Different Fates following a Single Whole-Genome Duplication in Flowering Plants.</title>
        <authorList>
            <person name="Shi T."/>
            <person name="Rahmani R.S."/>
            <person name="Gugger P.F."/>
            <person name="Wang M."/>
            <person name="Li H."/>
            <person name="Zhang Y."/>
            <person name="Li Z."/>
            <person name="Wang Q."/>
            <person name="Van de Peer Y."/>
            <person name="Marchal K."/>
            <person name="Chen J."/>
        </authorList>
    </citation>
    <scope>NUCLEOTIDE SEQUENCE [LARGE SCALE GENOMIC DNA]</scope>
    <source>
        <tissue evidence="1">Leaf</tissue>
    </source>
</reference>
<protein>
    <submittedName>
        <fullName evidence="1">Uncharacterized protein</fullName>
    </submittedName>
</protein>
<evidence type="ECO:0000313" key="2">
    <source>
        <dbReference type="Proteomes" id="UP000607653"/>
    </source>
</evidence>